<comment type="caution">
    <text evidence="1">The sequence shown here is derived from an EMBL/GenBank/DDBJ whole genome shotgun (WGS) entry which is preliminary data.</text>
</comment>
<accession>A0A3D9D009</accession>
<dbReference type="EMBL" id="QNUG01000010">
    <property type="protein sequence ID" value="REC71352.1"/>
    <property type="molecule type" value="Genomic_DNA"/>
</dbReference>
<reference evidence="1 2" key="1">
    <citation type="journal article" date="2006" name="Int. J. Syst. Evol. Microbiol.">
        <title>Chryseobacterium hispanicum sp. nov., isolated from the drinking water distribution system of Sevilla, Spain.</title>
        <authorList>
            <person name="Gallego V."/>
            <person name="Garcia M.T."/>
            <person name="Ventosa A."/>
        </authorList>
    </citation>
    <scope>NUCLEOTIDE SEQUENCE [LARGE SCALE GENOMIC DNA]</scope>
    <source>
        <strain evidence="1 2">KCTC 22104</strain>
    </source>
</reference>
<proteinExistence type="predicted"/>
<dbReference type="Proteomes" id="UP000256326">
    <property type="component" value="Unassembled WGS sequence"/>
</dbReference>
<protein>
    <submittedName>
        <fullName evidence="1">Uncharacterized protein</fullName>
    </submittedName>
</protein>
<gene>
    <name evidence="1" type="ORF">DRF58_05925</name>
</gene>
<keyword evidence="2" id="KW-1185">Reference proteome</keyword>
<dbReference type="AlphaFoldDB" id="A0A3D9D009"/>
<evidence type="ECO:0000313" key="2">
    <source>
        <dbReference type="Proteomes" id="UP000256326"/>
    </source>
</evidence>
<name>A0A3D9D009_9FLAO</name>
<evidence type="ECO:0000313" key="1">
    <source>
        <dbReference type="EMBL" id="REC71352.1"/>
    </source>
</evidence>
<organism evidence="1 2">
    <name type="scientific">Epilithonimonas hispanica</name>
    <dbReference type="NCBI Taxonomy" id="358687"/>
    <lineage>
        <taxon>Bacteria</taxon>
        <taxon>Pseudomonadati</taxon>
        <taxon>Bacteroidota</taxon>
        <taxon>Flavobacteriia</taxon>
        <taxon>Flavobacteriales</taxon>
        <taxon>Weeksellaceae</taxon>
        <taxon>Chryseobacterium group</taxon>
        <taxon>Epilithonimonas</taxon>
    </lineage>
</organism>
<sequence length="143" mass="16736">MTRFKASALEDICWSKSNHRTVDINELRPEEIEKVYLMFFPQPTIIEQIVLAEHKELLRKHRSTCLTIATRIGLKEPDSWDKFNNWMLKSSVLKKRLNDYTLVELQSLERQLRGAESNFEASATKPGNKAWYHKHGFSMPSKS</sequence>